<protein>
    <recommendedName>
        <fullName evidence="6 12">Dihydropteroate synthase</fullName>
        <shortName evidence="12">DHPS</shortName>
        <ecNumber evidence="5 12">2.5.1.15</ecNumber>
    </recommendedName>
    <alternativeName>
        <fullName evidence="11 12">Dihydropteroate pyrophosphorylase</fullName>
    </alternativeName>
</protein>
<accession>A0A1T4NXJ8</accession>
<dbReference type="EMBL" id="FUWX01000012">
    <property type="protein sequence ID" value="SJZ83941.1"/>
    <property type="molecule type" value="Genomic_DNA"/>
</dbReference>
<name>A0A1T4NXJ8_9FUSO</name>
<gene>
    <name evidence="14" type="ORF">SAMN02745174_01707</name>
</gene>
<evidence type="ECO:0000256" key="10">
    <source>
        <dbReference type="ARBA" id="ARBA00022909"/>
    </source>
</evidence>
<comment type="catalytic activity">
    <reaction evidence="1">
        <text>(7,8-dihydropterin-6-yl)methyl diphosphate + 4-aminobenzoate = 7,8-dihydropteroate + diphosphate</text>
        <dbReference type="Rhea" id="RHEA:19949"/>
        <dbReference type="ChEBI" id="CHEBI:17836"/>
        <dbReference type="ChEBI" id="CHEBI:17839"/>
        <dbReference type="ChEBI" id="CHEBI:33019"/>
        <dbReference type="ChEBI" id="CHEBI:72950"/>
        <dbReference type="EC" id="2.5.1.15"/>
    </reaction>
</comment>
<comment type="similarity">
    <text evidence="4 12">Belongs to the DHPS family.</text>
</comment>
<dbReference type="UniPathway" id="UPA00077">
    <property type="reaction ID" value="UER00156"/>
</dbReference>
<dbReference type="PANTHER" id="PTHR20941">
    <property type="entry name" value="FOLATE SYNTHESIS PROTEINS"/>
    <property type="match status" value="1"/>
</dbReference>
<evidence type="ECO:0000256" key="1">
    <source>
        <dbReference type="ARBA" id="ARBA00000012"/>
    </source>
</evidence>
<evidence type="ECO:0000256" key="9">
    <source>
        <dbReference type="ARBA" id="ARBA00022842"/>
    </source>
</evidence>
<evidence type="ECO:0000259" key="13">
    <source>
        <dbReference type="PROSITE" id="PS50972"/>
    </source>
</evidence>
<evidence type="ECO:0000256" key="3">
    <source>
        <dbReference type="ARBA" id="ARBA00004763"/>
    </source>
</evidence>
<evidence type="ECO:0000256" key="11">
    <source>
        <dbReference type="ARBA" id="ARBA00030193"/>
    </source>
</evidence>
<evidence type="ECO:0000256" key="12">
    <source>
        <dbReference type="RuleBase" id="RU361205"/>
    </source>
</evidence>
<dbReference type="Gene3D" id="3.20.20.20">
    <property type="entry name" value="Dihydropteroate synthase-like"/>
    <property type="match status" value="1"/>
</dbReference>
<dbReference type="InterPro" id="IPR011005">
    <property type="entry name" value="Dihydropteroate_synth-like_sf"/>
</dbReference>
<sequence length="275" mass="30611">MVLDFSKKIYVMGILNVTPDSFSDGGDNFHVEGAVKRAKEMVKEGADIIDIGGESSRPGADPVSLEEELKRVIPVIERLSKEIDVPISIDTYKSEVAKKALEAGAHIINDISGFKRDENMAKVAGEKNAYSILMHMRGNPKNMQENYHYGNIIKEIEEELQESIDLALKNGLSRDKIILDPGIGFAKGIKENVEVINNIERLKEKFNLPILIGASRKTFIGKILNIEEPKERLEGSLAIAAISAYLGGNILRVHDVRETKRVVEVANYLRMNKNL</sequence>
<keyword evidence="9 12" id="KW-0460">Magnesium</keyword>
<dbReference type="NCBIfam" id="TIGR01496">
    <property type="entry name" value="DHPS"/>
    <property type="match status" value="1"/>
</dbReference>
<dbReference type="FunFam" id="3.20.20.20:FF:000006">
    <property type="entry name" value="Dihydropteroate synthase"/>
    <property type="match status" value="1"/>
</dbReference>
<dbReference type="GO" id="GO:0046654">
    <property type="term" value="P:tetrahydrofolate biosynthetic process"/>
    <property type="evidence" value="ECO:0007669"/>
    <property type="project" value="UniProtKB-UniPathway"/>
</dbReference>
<dbReference type="GO" id="GO:0046656">
    <property type="term" value="P:folic acid biosynthetic process"/>
    <property type="evidence" value="ECO:0007669"/>
    <property type="project" value="UniProtKB-KW"/>
</dbReference>
<evidence type="ECO:0000256" key="5">
    <source>
        <dbReference type="ARBA" id="ARBA00012458"/>
    </source>
</evidence>
<organism evidence="14 15">
    <name type="scientific">Cetobacterium ceti</name>
    <dbReference type="NCBI Taxonomy" id="180163"/>
    <lineage>
        <taxon>Bacteria</taxon>
        <taxon>Fusobacteriati</taxon>
        <taxon>Fusobacteriota</taxon>
        <taxon>Fusobacteriia</taxon>
        <taxon>Fusobacteriales</taxon>
        <taxon>Fusobacteriaceae</taxon>
        <taxon>Cetobacterium</taxon>
    </lineage>
</organism>
<dbReference type="PROSITE" id="PS50972">
    <property type="entry name" value="PTERIN_BINDING"/>
    <property type="match status" value="1"/>
</dbReference>
<dbReference type="GO" id="GO:0046872">
    <property type="term" value="F:metal ion binding"/>
    <property type="evidence" value="ECO:0007669"/>
    <property type="project" value="UniProtKB-KW"/>
</dbReference>
<proteinExistence type="inferred from homology"/>
<dbReference type="PROSITE" id="PS00792">
    <property type="entry name" value="DHPS_1"/>
    <property type="match status" value="1"/>
</dbReference>
<dbReference type="Pfam" id="PF00809">
    <property type="entry name" value="Pterin_bind"/>
    <property type="match status" value="1"/>
</dbReference>
<dbReference type="CDD" id="cd00739">
    <property type="entry name" value="DHPS"/>
    <property type="match status" value="1"/>
</dbReference>
<comment type="cofactor">
    <cofactor evidence="2 12">
        <name>Mg(2+)</name>
        <dbReference type="ChEBI" id="CHEBI:18420"/>
    </cofactor>
</comment>
<dbReference type="AlphaFoldDB" id="A0A1T4NXJ8"/>
<dbReference type="GO" id="GO:0005829">
    <property type="term" value="C:cytosol"/>
    <property type="evidence" value="ECO:0007669"/>
    <property type="project" value="TreeGrafter"/>
</dbReference>
<feature type="domain" description="Pterin-binding" evidence="13">
    <location>
        <begin position="9"/>
        <end position="264"/>
    </location>
</feature>
<keyword evidence="7 12" id="KW-0808">Transferase</keyword>
<comment type="function">
    <text evidence="12">Catalyzes the condensation of para-aminobenzoate (pABA) with 6-hydroxymethyl-7,8-dihydropterin diphosphate (DHPt-PP) to form 7,8-dihydropteroate (H2Pte), the immediate precursor of folate derivatives.</text>
</comment>
<dbReference type="SUPFAM" id="SSF51717">
    <property type="entry name" value="Dihydropteroate synthetase-like"/>
    <property type="match status" value="1"/>
</dbReference>
<keyword evidence="8 12" id="KW-0479">Metal-binding</keyword>
<dbReference type="OrthoDB" id="9811744at2"/>
<reference evidence="14 15" key="1">
    <citation type="submission" date="2017-02" db="EMBL/GenBank/DDBJ databases">
        <authorList>
            <person name="Peterson S.W."/>
        </authorList>
    </citation>
    <scope>NUCLEOTIDE SEQUENCE [LARGE SCALE GENOMIC DNA]</scope>
    <source>
        <strain evidence="14 15">ATCC 700028</strain>
    </source>
</reference>
<keyword evidence="15" id="KW-1185">Reference proteome</keyword>
<evidence type="ECO:0000256" key="4">
    <source>
        <dbReference type="ARBA" id="ARBA00009503"/>
    </source>
</evidence>
<dbReference type="RefSeq" id="WP_078694177.1">
    <property type="nucleotide sequence ID" value="NZ_FUWX01000012.1"/>
</dbReference>
<comment type="pathway">
    <text evidence="3 12">Cofactor biosynthesis; tetrahydrofolate biosynthesis; 7,8-dihydrofolate from 2-amino-4-hydroxy-6-hydroxymethyl-7,8-dihydropteridine diphosphate and 4-aminobenzoate: step 1/2.</text>
</comment>
<evidence type="ECO:0000256" key="6">
    <source>
        <dbReference type="ARBA" id="ARBA00016919"/>
    </source>
</evidence>
<dbReference type="InterPro" id="IPR006390">
    <property type="entry name" value="DHP_synth_dom"/>
</dbReference>
<evidence type="ECO:0000256" key="8">
    <source>
        <dbReference type="ARBA" id="ARBA00022723"/>
    </source>
</evidence>
<dbReference type="PROSITE" id="PS00793">
    <property type="entry name" value="DHPS_2"/>
    <property type="match status" value="1"/>
</dbReference>
<dbReference type="STRING" id="180163.SAMN02745174_01707"/>
<dbReference type="PANTHER" id="PTHR20941:SF1">
    <property type="entry name" value="FOLIC ACID SYNTHESIS PROTEIN FOL1"/>
    <property type="match status" value="1"/>
</dbReference>
<dbReference type="GO" id="GO:0004156">
    <property type="term" value="F:dihydropteroate synthase activity"/>
    <property type="evidence" value="ECO:0007669"/>
    <property type="project" value="UniProtKB-EC"/>
</dbReference>
<dbReference type="InterPro" id="IPR000489">
    <property type="entry name" value="Pterin-binding_dom"/>
</dbReference>
<dbReference type="EC" id="2.5.1.15" evidence="5 12"/>
<evidence type="ECO:0000256" key="7">
    <source>
        <dbReference type="ARBA" id="ARBA00022679"/>
    </source>
</evidence>
<evidence type="ECO:0000313" key="14">
    <source>
        <dbReference type="EMBL" id="SJZ83941.1"/>
    </source>
</evidence>
<dbReference type="InterPro" id="IPR045031">
    <property type="entry name" value="DHP_synth-like"/>
</dbReference>
<evidence type="ECO:0000313" key="15">
    <source>
        <dbReference type="Proteomes" id="UP000191153"/>
    </source>
</evidence>
<keyword evidence="10 12" id="KW-0289">Folate biosynthesis</keyword>
<evidence type="ECO:0000256" key="2">
    <source>
        <dbReference type="ARBA" id="ARBA00001946"/>
    </source>
</evidence>
<dbReference type="Proteomes" id="UP000191153">
    <property type="component" value="Unassembled WGS sequence"/>
</dbReference>